<organism evidence="1 2">
    <name type="scientific">Ceratitis capitata</name>
    <name type="common">Mediterranean fruit fly</name>
    <name type="synonym">Tephritis capitata</name>
    <dbReference type="NCBI Taxonomy" id="7213"/>
    <lineage>
        <taxon>Eukaryota</taxon>
        <taxon>Metazoa</taxon>
        <taxon>Ecdysozoa</taxon>
        <taxon>Arthropoda</taxon>
        <taxon>Hexapoda</taxon>
        <taxon>Insecta</taxon>
        <taxon>Pterygota</taxon>
        <taxon>Neoptera</taxon>
        <taxon>Endopterygota</taxon>
        <taxon>Diptera</taxon>
        <taxon>Brachycera</taxon>
        <taxon>Muscomorpha</taxon>
        <taxon>Tephritoidea</taxon>
        <taxon>Tephritidae</taxon>
        <taxon>Ceratitis</taxon>
        <taxon>Ceratitis</taxon>
    </lineage>
</organism>
<accession>A0A811UPJ9</accession>
<keyword evidence="2" id="KW-1185">Reference proteome</keyword>
<comment type="caution">
    <text evidence="1">The sequence shown here is derived from an EMBL/GenBank/DDBJ whole genome shotgun (WGS) entry which is preliminary data.</text>
</comment>
<evidence type="ECO:0000313" key="1">
    <source>
        <dbReference type="EMBL" id="CAD6998963.1"/>
    </source>
</evidence>
<dbReference type="EMBL" id="CAJHJT010000012">
    <property type="protein sequence ID" value="CAD6998963.1"/>
    <property type="molecule type" value="Genomic_DNA"/>
</dbReference>
<sequence length="143" mass="16031">MELSLKILCSKSALTRKALLNEPDWLEHYEILIKGCSNHVKCISNQHYWQLFDVGEGKNKNKNKPKNSQKTKSPACSNQHALHTFSIVYGFSGVAKINKSPGCTLQLNESQDKHGNCDGKQWVPEANTVSRHLPVEGNNSWGK</sequence>
<evidence type="ECO:0000313" key="2">
    <source>
        <dbReference type="Proteomes" id="UP000606786"/>
    </source>
</evidence>
<dbReference type="AlphaFoldDB" id="A0A811UPJ9"/>
<protein>
    <submittedName>
        <fullName evidence="1">(Mediterranean fruit fly) hypothetical protein</fullName>
    </submittedName>
</protein>
<name>A0A811UPJ9_CERCA</name>
<reference evidence="1" key="1">
    <citation type="submission" date="2020-11" db="EMBL/GenBank/DDBJ databases">
        <authorList>
            <person name="Whitehead M."/>
        </authorList>
    </citation>
    <scope>NUCLEOTIDE SEQUENCE</scope>
    <source>
        <strain evidence="1">EGII</strain>
    </source>
</reference>
<gene>
    <name evidence="1" type="ORF">CCAP1982_LOCUS7510</name>
</gene>
<proteinExistence type="predicted"/>
<dbReference type="Proteomes" id="UP000606786">
    <property type="component" value="Unassembled WGS sequence"/>
</dbReference>